<evidence type="ECO:0000256" key="1">
    <source>
        <dbReference type="SAM" id="MobiDB-lite"/>
    </source>
</evidence>
<reference evidence="2" key="1">
    <citation type="journal article" date="2020" name="Nature">
        <title>Giant virus diversity and host interactions through global metagenomics.</title>
        <authorList>
            <person name="Schulz F."/>
            <person name="Roux S."/>
            <person name="Paez-Espino D."/>
            <person name="Jungbluth S."/>
            <person name="Walsh D.A."/>
            <person name="Denef V.J."/>
            <person name="McMahon K.D."/>
            <person name="Konstantinidis K.T."/>
            <person name="Eloe-Fadrosh E.A."/>
            <person name="Kyrpides N.C."/>
            <person name="Woyke T."/>
        </authorList>
    </citation>
    <scope>NUCLEOTIDE SEQUENCE</scope>
    <source>
        <strain evidence="2">GVMAG-M-3300027791-30</strain>
    </source>
</reference>
<organism evidence="2">
    <name type="scientific">viral metagenome</name>
    <dbReference type="NCBI Taxonomy" id="1070528"/>
    <lineage>
        <taxon>unclassified sequences</taxon>
        <taxon>metagenomes</taxon>
        <taxon>organismal metagenomes</taxon>
    </lineage>
</organism>
<proteinExistence type="predicted"/>
<protein>
    <submittedName>
        <fullName evidence="2">Uncharacterized protein</fullName>
    </submittedName>
</protein>
<feature type="compositionally biased region" description="Basic residues" evidence="1">
    <location>
        <begin position="8"/>
        <end position="48"/>
    </location>
</feature>
<dbReference type="AlphaFoldDB" id="A0A6C0LIB9"/>
<evidence type="ECO:0000313" key="2">
    <source>
        <dbReference type="EMBL" id="QHU28912.1"/>
    </source>
</evidence>
<sequence>MDELFFGVKRKKTRRSPARKTRRSPARKTRRSPARKTRRSPARKTRMCSKKLSLPKLRKLAVEHGVNIFSEAKTAVSRRTGMFKKPKMVGCSTLMKRLNESGLGHLYKVREVHVMPDEQLFTEEEMGPLPMMGPCGMEQVYRGGSCMSIADLEEVQCTGDDLMWNKSNKKCGRKSNDAPSRIPISVLMQADPSCSSTFQKLAEKQPNNRAQAKFLKEYKGYAMGQGPCEKRQLVPTHMHGDEDDLDDYAEVSGFDMSYGRRYTSGARPKKTQKHVTTIVVKGRTHHVFKGKEGGLYYLKGKTGSKVYIDKERIRKKK</sequence>
<feature type="region of interest" description="Disordered" evidence="1">
    <location>
        <begin position="1"/>
        <end position="48"/>
    </location>
</feature>
<name>A0A6C0LIB9_9ZZZZ</name>
<accession>A0A6C0LIB9</accession>
<dbReference type="EMBL" id="MN740475">
    <property type="protein sequence ID" value="QHU28912.1"/>
    <property type="molecule type" value="Genomic_DNA"/>
</dbReference>